<evidence type="ECO:0000313" key="1">
    <source>
        <dbReference type="EMBL" id="QDT54587.1"/>
    </source>
</evidence>
<dbReference type="RefSeq" id="WP_145030432.1">
    <property type="nucleotide sequence ID" value="NZ_CP036271.1"/>
</dbReference>
<dbReference type="EMBL" id="CP036271">
    <property type="protein sequence ID" value="QDT54587.1"/>
    <property type="molecule type" value="Genomic_DNA"/>
</dbReference>
<gene>
    <name evidence="1" type="ORF">Pan44_26200</name>
</gene>
<protein>
    <submittedName>
        <fullName evidence="1">Uncharacterized protein</fullName>
    </submittedName>
</protein>
<sequence>MALLLLLVLPLFLVVAACQAVLVAGIEFVIWIAWLPRGKDILLVYSNSPHWQEFFEREMLPRLAGRVVTLNWSERKSWINQMTMTSLTFRLLAGSRDFNPIAFHFRPFRMHATYRFLQPIRAWRKSGSRTELDALMARFAAETGV</sequence>
<dbReference type="Proteomes" id="UP000315700">
    <property type="component" value="Chromosome"/>
</dbReference>
<proteinExistence type="predicted"/>
<keyword evidence="2" id="KW-1185">Reference proteome</keyword>
<accession>A0A517SES2</accession>
<organism evidence="1 2">
    <name type="scientific">Caulifigura coniformis</name>
    <dbReference type="NCBI Taxonomy" id="2527983"/>
    <lineage>
        <taxon>Bacteria</taxon>
        <taxon>Pseudomonadati</taxon>
        <taxon>Planctomycetota</taxon>
        <taxon>Planctomycetia</taxon>
        <taxon>Planctomycetales</taxon>
        <taxon>Planctomycetaceae</taxon>
        <taxon>Caulifigura</taxon>
    </lineage>
</organism>
<name>A0A517SES2_9PLAN</name>
<dbReference type="KEGG" id="ccos:Pan44_26200"/>
<reference evidence="1 2" key="1">
    <citation type="submission" date="2019-02" db="EMBL/GenBank/DDBJ databases">
        <title>Deep-cultivation of Planctomycetes and their phenomic and genomic characterization uncovers novel biology.</title>
        <authorList>
            <person name="Wiegand S."/>
            <person name="Jogler M."/>
            <person name="Boedeker C."/>
            <person name="Pinto D."/>
            <person name="Vollmers J."/>
            <person name="Rivas-Marin E."/>
            <person name="Kohn T."/>
            <person name="Peeters S.H."/>
            <person name="Heuer A."/>
            <person name="Rast P."/>
            <person name="Oberbeckmann S."/>
            <person name="Bunk B."/>
            <person name="Jeske O."/>
            <person name="Meyerdierks A."/>
            <person name="Storesund J.E."/>
            <person name="Kallscheuer N."/>
            <person name="Luecker S."/>
            <person name="Lage O.M."/>
            <person name="Pohl T."/>
            <person name="Merkel B.J."/>
            <person name="Hornburger P."/>
            <person name="Mueller R.-W."/>
            <person name="Bruemmer F."/>
            <person name="Labrenz M."/>
            <person name="Spormann A.M."/>
            <person name="Op den Camp H."/>
            <person name="Overmann J."/>
            <person name="Amann R."/>
            <person name="Jetten M.S.M."/>
            <person name="Mascher T."/>
            <person name="Medema M.H."/>
            <person name="Devos D.P."/>
            <person name="Kaster A.-K."/>
            <person name="Ovreas L."/>
            <person name="Rohde M."/>
            <person name="Galperin M.Y."/>
            <person name="Jogler C."/>
        </authorList>
    </citation>
    <scope>NUCLEOTIDE SEQUENCE [LARGE SCALE GENOMIC DNA]</scope>
    <source>
        <strain evidence="1 2">Pan44</strain>
    </source>
</reference>
<dbReference type="OrthoDB" id="289413at2"/>
<dbReference type="InParanoid" id="A0A517SES2"/>
<evidence type="ECO:0000313" key="2">
    <source>
        <dbReference type="Proteomes" id="UP000315700"/>
    </source>
</evidence>
<dbReference type="AlphaFoldDB" id="A0A517SES2"/>